<dbReference type="SUPFAM" id="SSF63446">
    <property type="entry name" value="Type I dockerin domain"/>
    <property type="match status" value="1"/>
</dbReference>
<accession>A0A315YL51</accession>
<gene>
    <name evidence="3" type="ORF">IE37_01969</name>
</gene>
<evidence type="ECO:0000256" key="1">
    <source>
        <dbReference type="SAM" id="SignalP"/>
    </source>
</evidence>
<name>A0A315YL51_RUMFL</name>
<dbReference type="CDD" id="cd14256">
    <property type="entry name" value="Dockerin_I"/>
    <property type="match status" value="1"/>
</dbReference>
<dbReference type="OrthoDB" id="1822448at2"/>
<dbReference type="AlphaFoldDB" id="A0A315YL51"/>
<reference evidence="3 4" key="1">
    <citation type="submission" date="2018-05" db="EMBL/GenBank/DDBJ databases">
        <title>The Hungate 1000. A catalogue of reference genomes from the rumen microbiome.</title>
        <authorList>
            <person name="Kelly W."/>
        </authorList>
    </citation>
    <scope>NUCLEOTIDE SEQUENCE [LARGE SCALE GENOMIC DNA]</scope>
    <source>
        <strain evidence="3 4">SAb67</strain>
    </source>
</reference>
<dbReference type="InterPro" id="IPR016134">
    <property type="entry name" value="Dockerin_dom"/>
</dbReference>
<dbReference type="InterPro" id="IPR036439">
    <property type="entry name" value="Dockerin_dom_sf"/>
</dbReference>
<protein>
    <recommendedName>
        <fullName evidence="2">Dockerin domain-containing protein</fullName>
    </recommendedName>
</protein>
<dbReference type="GO" id="GO:0000272">
    <property type="term" value="P:polysaccharide catabolic process"/>
    <property type="evidence" value="ECO:0007669"/>
    <property type="project" value="InterPro"/>
</dbReference>
<organism evidence="3 4">
    <name type="scientific">Ruminococcus flavefaciens</name>
    <dbReference type="NCBI Taxonomy" id="1265"/>
    <lineage>
        <taxon>Bacteria</taxon>
        <taxon>Bacillati</taxon>
        <taxon>Bacillota</taxon>
        <taxon>Clostridia</taxon>
        <taxon>Eubacteriales</taxon>
        <taxon>Oscillospiraceae</taxon>
        <taxon>Ruminococcus</taxon>
    </lineage>
</organism>
<sequence>MKKTIAKITAALSAAVMCALPMANAITSSAATSSVKTFRTYIDIDATDYDLHEFEYDRRFGGSYKNTTTFRGYKVFLAGDIDHTTPQTGRSCLFIESDGLRRFQGTVATETYDCTYANASVNGFKNSITKVIWAFNDWKNAGHTDYYDDFEDKVTEEIVLVGDTNRNGTIELSDAVYILQYVANPIKYSGIDKKAADIDGNGYVNSYDALLIQRYQSGLINSFGDVQA</sequence>
<feature type="signal peptide" evidence="1">
    <location>
        <begin position="1"/>
        <end position="25"/>
    </location>
</feature>
<dbReference type="RefSeq" id="WP_109726734.1">
    <property type="nucleotide sequence ID" value="NZ_CACVSX010000030.1"/>
</dbReference>
<dbReference type="Pfam" id="PF00404">
    <property type="entry name" value="Dockerin_1"/>
    <property type="match status" value="1"/>
</dbReference>
<dbReference type="Proteomes" id="UP000245720">
    <property type="component" value="Unassembled WGS sequence"/>
</dbReference>
<evidence type="ECO:0000313" key="3">
    <source>
        <dbReference type="EMBL" id="PWJ12278.1"/>
    </source>
</evidence>
<keyword evidence="1" id="KW-0732">Signal</keyword>
<dbReference type="EMBL" id="QGDI01000007">
    <property type="protein sequence ID" value="PWJ12278.1"/>
    <property type="molecule type" value="Genomic_DNA"/>
</dbReference>
<comment type="caution">
    <text evidence="3">The sequence shown here is derived from an EMBL/GenBank/DDBJ whole genome shotgun (WGS) entry which is preliminary data.</text>
</comment>
<feature type="chain" id="PRO_5039518589" description="Dockerin domain-containing protein" evidence="1">
    <location>
        <begin position="26"/>
        <end position="228"/>
    </location>
</feature>
<evidence type="ECO:0000259" key="2">
    <source>
        <dbReference type="PROSITE" id="PS51766"/>
    </source>
</evidence>
<evidence type="ECO:0000313" key="4">
    <source>
        <dbReference type="Proteomes" id="UP000245720"/>
    </source>
</evidence>
<feature type="domain" description="Dockerin" evidence="2">
    <location>
        <begin position="157"/>
        <end position="225"/>
    </location>
</feature>
<dbReference type="InterPro" id="IPR002105">
    <property type="entry name" value="Dockerin_1_rpt"/>
</dbReference>
<proteinExistence type="predicted"/>
<dbReference type="Gene3D" id="1.10.1330.10">
    <property type="entry name" value="Dockerin domain"/>
    <property type="match status" value="1"/>
</dbReference>
<dbReference type="PROSITE" id="PS51766">
    <property type="entry name" value="DOCKERIN"/>
    <property type="match status" value="1"/>
</dbReference>
<dbReference type="GO" id="GO:0004553">
    <property type="term" value="F:hydrolase activity, hydrolyzing O-glycosyl compounds"/>
    <property type="evidence" value="ECO:0007669"/>
    <property type="project" value="InterPro"/>
</dbReference>